<proteinExistence type="predicted"/>
<comment type="caution">
    <text evidence="2">The sequence shown here is derived from an EMBL/GenBank/DDBJ whole genome shotgun (WGS) entry which is preliminary data.</text>
</comment>
<keyword evidence="3" id="KW-1185">Reference proteome</keyword>
<organism evidence="2 3">
    <name type="scientific">Stenotrophomonas ginsengisoli</name>
    <dbReference type="NCBI Taxonomy" id="336566"/>
    <lineage>
        <taxon>Bacteria</taxon>
        <taxon>Pseudomonadati</taxon>
        <taxon>Pseudomonadota</taxon>
        <taxon>Gammaproteobacteria</taxon>
        <taxon>Lysobacterales</taxon>
        <taxon>Lysobacteraceae</taxon>
        <taxon>Stenotrophomonas</taxon>
    </lineage>
</organism>
<accession>A0A0R0DKR1</accession>
<dbReference type="PROSITE" id="PS51257">
    <property type="entry name" value="PROKAR_LIPOPROTEIN"/>
    <property type="match status" value="1"/>
</dbReference>
<protein>
    <recommendedName>
        <fullName evidence="4">Lipoprotein</fullName>
    </recommendedName>
</protein>
<sequence>MRNVAMLAALVLGTVACGSPAVDAAAAVSAMPDTAVAGTDAGKDVAGAAVRLLDGQASVDTRFGTVGVLRNEDEGISYLTYNGDASTLGVEMDHVSLIALVRRADRDTVMFQTDCSGSSCGWPSYGLLELRAGAAPQLLPADDIGFMAQDMRSGRDEAMSPVLSVQGDGSVLIGTAGDERAWFVYRPGQLVPR</sequence>
<evidence type="ECO:0008006" key="4">
    <source>
        <dbReference type="Google" id="ProtNLM"/>
    </source>
</evidence>
<feature type="chain" id="PRO_5006395911" description="Lipoprotein" evidence="1">
    <location>
        <begin position="25"/>
        <end position="193"/>
    </location>
</feature>
<evidence type="ECO:0000256" key="1">
    <source>
        <dbReference type="SAM" id="SignalP"/>
    </source>
</evidence>
<dbReference type="Proteomes" id="UP000050956">
    <property type="component" value="Unassembled WGS sequence"/>
</dbReference>
<evidence type="ECO:0000313" key="2">
    <source>
        <dbReference type="EMBL" id="KRG78184.1"/>
    </source>
</evidence>
<keyword evidence="1" id="KW-0732">Signal</keyword>
<dbReference type="AlphaFoldDB" id="A0A0R0DKR1"/>
<dbReference type="PATRIC" id="fig|336566.3.peg.462"/>
<dbReference type="EMBL" id="LDJM01000012">
    <property type="protein sequence ID" value="KRG78184.1"/>
    <property type="molecule type" value="Genomic_DNA"/>
</dbReference>
<feature type="signal peptide" evidence="1">
    <location>
        <begin position="1"/>
        <end position="24"/>
    </location>
</feature>
<gene>
    <name evidence="2" type="ORF">ABB30_05625</name>
</gene>
<reference evidence="2 3" key="1">
    <citation type="submission" date="2015-05" db="EMBL/GenBank/DDBJ databases">
        <title>Genome sequencing and analysis of members of genus Stenotrophomonas.</title>
        <authorList>
            <person name="Patil P.P."/>
            <person name="Midha S."/>
            <person name="Patil P.B."/>
        </authorList>
    </citation>
    <scope>NUCLEOTIDE SEQUENCE [LARGE SCALE GENOMIC DNA]</scope>
    <source>
        <strain evidence="2 3">DSM 24757</strain>
    </source>
</reference>
<evidence type="ECO:0000313" key="3">
    <source>
        <dbReference type="Proteomes" id="UP000050956"/>
    </source>
</evidence>
<name>A0A0R0DKR1_9GAMM</name>